<feature type="domain" description="Zn(2)-C6 fungal-type" evidence="8">
    <location>
        <begin position="80"/>
        <end position="109"/>
    </location>
</feature>
<keyword evidence="1" id="KW-0479">Metal-binding</keyword>
<feature type="region of interest" description="Disordered" evidence="7">
    <location>
        <begin position="173"/>
        <end position="193"/>
    </location>
</feature>
<keyword evidence="5" id="KW-0539">Nucleus</keyword>
<evidence type="ECO:0000313" key="11">
    <source>
        <dbReference type="Proteomes" id="UP000469558"/>
    </source>
</evidence>
<gene>
    <name evidence="10" type="primary">Klf11</name>
    <name evidence="10" type="ORF">LSUE1_G005647</name>
</gene>
<dbReference type="SMART" id="SM00355">
    <property type="entry name" value="ZnF_C2H2"/>
    <property type="match status" value="2"/>
</dbReference>
<dbReference type="PROSITE" id="PS50048">
    <property type="entry name" value="ZN2_CY6_FUNGAL_2"/>
    <property type="match status" value="1"/>
</dbReference>
<dbReference type="CDD" id="cd00067">
    <property type="entry name" value="GAL4"/>
    <property type="match status" value="1"/>
</dbReference>
<dbReference type="SUPFAM" id="SSF57667">
    <property type="entry name" value="beta-beta-alpha zinc fingers"/>
    <property type="match status" value="1"/>
</dbReference>
<sequence length="745" mass="84386">MPGPDPTNSSRWACNFTGCVKSFARKEHLTRHERTHSAGDKLYVCKVCLQKFNRSDSLQRHLARHGDTFKAGPSSRSKKACISCHKGKIKCDGNDPCSKCHSKGVPCQYERSEQPAPVTSRGASLEEAGSETMSESPITKVQSISPQAIEIVPYFHAAPLDMNLRQREGEIRPGPVIPHPEPTAALPSPKATPKPWDAGGNAVVDWTKITVQKDPSPDCEEAPLDGEDEYWTRDKNRYALSKSLQETYLHFYYAHFHHRWPIIHRTLYRGRAYWLVFKYSMYMMGGWLSGTREGKIYAFEVHDCLMPHISTILGQKSSTDKFQDTLPSSSENLISRAIVLRNILVAVLREVEFFNPSTIYNDEKPGFFIPLHLSQLGERQRLASSLFKLDNYLSLIRCQSSLLMPQDLHFPPPCSYALFNGDGLHMFAERVETEPPSRQRISMSSLLRDNEQGKEIPTDEPTLIEDIQLYLCAIQPRIMLFWNKMRYNSYSENKPSMYSECPMPRLRALKQKLDRISAQLSHNLLEDGPLPLLHYYGYEKPIDVDFQSAPSARAKALLFDAQIMYHLLIMQLDCDIGMLTQIAKDRTSILSIPLPEKHRQQREARASKVATWTETTLARTALCHAAEILVLHEHNHDFDIRTLDPISHVAVTTAALVVWAYCTFSEAGAEQPSSFFAELTKWCGGDDKGREAWIQIGAGCPVKLGGVRLRECNVALLMSRFRAFIPEEWELANSMAPGVFKGVER</sequence>
<organism evidence="10 11">
    <name type="scientific">Lachnellula suecica</name>
    <dbReference type="NCBI Taxonomy" id="602035"/>
    <lineage>
        <taxon>Eukaryota</taxon>
        <taxon>Fungi</taxon>
        <taxon>Dikarya</taxon>
        <taxon>Ascomycota</taxon>
        <taxon>Pezizomycotina</taxon>
        <taxon>Leotiomycetes</taxon>
        <taxon>Helotiales</taxon>
        <taxon>Lachnaceae</taxon>
        <taxon>Lachnellula</taxon>
    </lineage>
</organism>
<dbReference type="EMBL" id="QGMK01000803">
    <property type="protein sequence ID" value="TVY78284.1"/>
    <property type="molecule type" value="Genomic_DNA"/>
</dbReference>
<dbReference type="Proteomes" id="UP000469558">
    <property type="component" value="Unassembled WGS sequence"/>
</dbReference>
<evidence type="ECO:0000256" key="5">
    <source>
        <dbReference type="ARBA" id="ARBA00023242"/>
    </source>
</evidence>
<dbReference type="GO" id="GO:0008270">
    <property type="term" value="F:zinc ion binding"/>
    <property type="evidence" value="ECO:0007669"/>
    <property type="project" value="UniProtKB-KW"/>
</dbReference>
<keyword evidence="4" id="KW-0804">Transcription</keyword>
<comment type="caution">
    <text evidence="10">The sequence shown here is derived from an EMBL/GenBank/DDBJ whole genome shotgun (WGS) entry which is preliminary data.</text>
</comment>
<dbReference type="PROSITE" id="PS50157">
    <property type="entry name" value="ZINC_FINGER_C2H2_2"/>
    <property type="match status" value="2"/>
</dbReference>
<keyword evidence="6" id="KW-0863">Zinc-finger</keyword>
<dbReference type="InterPro" id="IPR001138">
    <property type="entry name" value="Zn2Cys6_DnaBD"/>
</dbReference>
<evidence type="ECO:0000256" key="1">
    <source>
        <dbReference type="ARBA" id="ARBA00022723"/>
    </source>
</evidence>
<evidence type="ECO:0000259" key="8">
    <source>
        <dbReference type="PROSITE" id="PS50048"/>
    </source>
</evidence>
<dbReference type="SUPFAM" id="SSF57701">
    <property type="entry name" value="Zn2/Cys6 DNA-binding domain"/>
    <property type="match status" value="1"/>
</dbReference>
<dbReference type="Gene3D" id="3.30.160.60">
    <property type="entry name" value="Classic Zinc Finger"/>
    <property type="match status" value="2"/>
</dbReference>
<dbReference type="InterPro" id="IPR013087">
    <property type="entry name" value="Znf_C2H2_type"/>
</dbReference>
<feature type="region of interest" description="Disordered" evidence="7">
    <location>
        <begin position="111"/>
        <end position="139"/>
    </location>
</feature>
<dbReference type="InterPro" id="IPR036864">
    <property type="entry name" value="Zn2-C6_fun-type_DNA-bd_sf"/>
</dbReference>
<dbReference type="AlphaFoldDB" id="A0A8T9C2S4"/>
<reference evidence="10 11" key="1">
    <citation type="submission" date="2018-05" db="EMBL/GenBank/DDBJ databases">
        <title>Genome sequencing and assembly of the regulated plant pathogen Lachnellula willkommii and related sister species for the development of diagnostic species identification markers.</title>
        <authorList>
            <person name="Giroux E."/>
            <person name="Bilodeau G."/>
        </authorList>
    </citation>
    <scope>NUCLEOTIDE SEQUENCE [LARGE SCALE GENOMIC DNA]</scope>
    <source>
        <strain evidence="10 11">CBS 268.59</strain>
    </source>
</reference>
<dbReference type="PANTHER" id="PTHR47660">
    <property type="entry name" value="TRANSCRIPTION FACTOR WITH C2H2 AND ZN(2)-CYS(6) DNA BINDING DOMAIN (EUROFUNG)-RELATED-RELATED"/>
    <property type="match status" value="1"/>
</dbReference>
<dbReference type="GO" id="GO:0000981">
    <property type="term" value="F:DNA-binding transcription factor activity, RNA polymerase II-specific"/>
    <property type="evidence" value="ECO:0007669"/>
    <property type="project" value="InterPro"/>
</dbReference>
<dbReference type="PANTHER" id="PTHR47660:SF2">
    <property type="entry name" value="TRANSCRIPTION FACTOR WITH C2H2 AND ZN(2)-CYS(6) DNA BINDING DOMAIN (EUROFUNG)"/>
    <property type="match status" value="1"/>
</dbReference>
<evidence type="ECO:0000259" key="9">
    <source>
        <dbReference type="PROSITE" id="PS50157"/>
    </source>
</evidence>
<keyword evidence="3" id="KW-0805">Transcription regulation</keyword>
<evidence type="ECO:0000256" key="4">
    <source>
        <dbReference type="ARBA" id="ARBA00023163"/>
    </source>
</evidence>
<evidence type="ECO:0000256" key="2">
    <source>
        <dbReference type="ARBA" id="ARBA00022833"/>
    </source>
</evidence>
<protein>
    <submittedName>
        <fullName evidence="10">Krueppel-like factor</fullName>
    </submittedName>
</protein>
<dbReference type="PROSITE" id="PS00028">
    <property type="entry name" value="ZINC_FINGER_C2H2_1"/>
    <property type="match status" value="2"/>
</dbReference>
<proteinExistence type="predicted"/>
<dbReference type="Pfam" id="PF00096">
    <property type="entry name" value="zf-C2H2"/>
    <property type="match status" value="2"/>
</dbReference>
<dbReference type="InterPro" id="IPR036236">
    <property type="entry name" value="Znf_C2H2_sf"/>
</dbReference>
<feature type="domain" description="C2H2-type" evidence="9">
    <location>
        <begin position="43"/>
        <end position="65"/>
    </location>
</feature>
<evidence type="ECO:0000256" key="6">
    <source>
        <dbReference type="PROSITE-ProRule" id="PRU00042"/>
    </source>
</evidence>
<name>A0A8T9C2S4_9HELO</name>
<keyword evidence="11" id="KW-1185">Reference proteome</keyword>
<feature type="domain" description="C2H2-type" evidence="9">
    <location>
        <begin position="12"/>
        <end position="41"/>
    </location>
</feature>
<evidence type="ECO:0000256" key="7">
    <source>
        <dbReference type="SAM" id="MobiDB-lite"/>
    </source>
</evidence>
<keyword evidence="2" id="KW-0862">Zinc</keyword>
<evidence type="ECO:0000256" key="3">
    <source>
        <dbReference type="ARBA" id="ARBA00023015"/>
    </source>
</evidence>
<dbReference type="Gene3D" id="4.10.240.10">
    <property type="entry name" value="Zn(2)-C6 fungal-type DNA-binding domain"/>
    <property type="match status" value="1"/>
</dbReference>
<dbReference type="SMART" id="SM00066">
    <property type="entry name" value="GAL4"/>
    <property type="match status" value="1"/>
</dbReference>
<dbReference type="OrthoDB" id="654211at2759"/>
<evidence type="ECO:0000313" key="10">
    <source>
        <dbReference type="EMBL" id="TVY78284.1"/>
    </source>
</evidence>
<dbReference type="Pfam" id="PF00172">
    <property type="entry name" value="Zn_clus"/>
    <property type="match status" value="1"/>
</dbReference>
<accession>A0A8T9C2S4</accession>
<dbReference type="PROSITE" id="PS00463">
    <property type="entry name" value="ZN2_CY6_FUNGAL_1"/>
    <property type="match status" value="1"/>
</dbReference>